<evidence type="ECO:0000313" key="3">
    <source>
        <dbReference type="EMBL" id="KAH9840930.1"/>
    </source>
</evidence>
<comment type="caution">
    <text evidence="3">The sequence shown here is derived from an EMBL/GenBank/DDBJ whole genome shotgun (WGS) entry which is preliminary data.</text>
</comment>
<reference evidence="3 4" key="1">
    <citation type="journal article" date="2021" name="Environ. Microbiol.">
        <title>Gene family expansions and transcriptome signatures uncover fungal adaptations to wood decay.</title>
        <authorList>
            <person name="Hage H."/>
            <person name="Miyauchi S."/>
            <person name="Viragh M."/>
            <person name="Drula E."/>
            <person name="Min B."/>
            <person name="Chaduli D."/>
            <person name="Navarro D."/>
            <person name="Favel A."/>
            <person name="Norest M."/>
            <person name="Lesage-Meessen L."/>
            <person name="Balint B."/>
            <person name="Merenyi Z."/>
            <person name="de Eugenio L."/>
            <person name="Morin E."/>
            <person name="Martinez A.T."/>
            <person name="Baldrian P."/>
            <person name="Stursova M."/>
            <person name="Martinez M.J."/>
            <person name="Novotny C."/>
            <person name="Magnuson J.K."/>
            <person name="Spatafora J.W."/>
            <person name="Maurice S."/>
            <person name="Pangilinan J."/>
            <person name="Andreopoulos W."/>
            <person name="LaButti K."/>
            <person name="Hundley H."/>
            <person name="Na H."/>
            <person name="Kuo A."/>
            <person name="Barry K."/>
            <person name="Lipzen A."/>
            <person name="Henrissat B."/>
            <person name="Riley R."/>
            <person name="Ahrendt S."/>
            <person name="Nagy L.G."/>
            <person name="Grigoriev I.V."/>
            <person name="Martin F."/>
            <person name="Rosso M.N."/>
        </authorList>
    </citation>
    <scope>NUCLEOTIDE SEQUENCE [LARGE SCALE GENOMIC DNA]</scope>
    <source>
        <strain evidence="3 4">CIRM-BRFM 1785</strain>
    </source>
</reference>
<dbReference type="GeneID" id="72007837"/>
<accession>A0ABQ8KQW6</accession>
<evidence type="ECO:0000313" key="4">
    <source>
        <dbReference type="Proteomes" id="UP000814176"/>
    </source>
</evidence>
<feature type="transmembrane region" description="Helical" evidence="2">
    <location>
        <begin position="258"/>
        <end position="278"/>
    </location>
</feature>
<evidence type="ECO:0000256" key="1">
    <source>
        <dbReference type="SAM" id="MobiDB-lite"/>
    </source>
</evidence>
<feature type="region of interest" description="Disordered" evidence="1">
    <location>
        <begin position="319"/>
        <end position="347"/>
    </location>
</feature>
<proteinExistence type="predicted"/>
<dbReference type="RefSeq" id="XP_047782396.1">
    <property type="nucleotide sequence ID" value="XM_047927105.1"/>
</dbReference>
<keyword evidence="2" id="KW-1133">Transmembrane helix</keyword>
<sequence>MSSSWAPNETDYEIYLEKIWLQSNVLENIPYGVELTLFATCFLALLQNMDRSNLKRHVCLLIFITIIFGLGTIFMITNSLITQQAFIEYRNYPGGPGAYLNAMFSDTVGLTNSVSWVVSNWLLDAFLVWRFIVIFSDVSRPWFQAMLVLPCLMLLASIILGSVVLHDLAEIADTPNSTPFAVADLTLAYYTISLALNILLTLAIAARLLAFRHRISRLLGAHHATPYSNIAAIIIESAVLYAAFALTFLVSFGVDSPVSNVFLNLVNSVQAVSAFLIISRLTTGKAWSEDTRARVIHSTENILLGTNPGRSTQYAQDRTSIAKDPSAVSDGNVGDLVSGPSRTDSNV</sequence>
<feature type="transmembrane region" description="Helical" evidence="2">
    <location>
        <begin position="230"/>
        <end position="252"/>
    </location>
</feature>
<organism evidence="3 4">
    <name type="scientific">Rhodofomes roseus</name>
    <dbReference type="NCBI Taxonomy" id="34475"/>
    <lineage>
        <taxon>Eukaryota</taxon>
        <taxon>Fungi</taxon>
        <taxon>Dikarya</taxon>
        <taxon>Basidiomycota</taxon>
        <taxon>Agaricomycotina</taxon>
        <taxon>Agaricomycetes</taxon>
        <taxon>Polyporales</taxon>
        <taxon>Rhodofomes</taxon>
    </lineage>
</organism>
<keyword evidence="4" id="KW-1185">Reference proteome</keyword>
<protein>
    <submittedName>
        <fullName evidence="3">Uncharacterized protein</fullName>
    </submittedName>
</protein>
<keyword evidence="2" id="KW-0812">Transmembrane</keyword>
<dbReference type="Proteomes" id="UP000814176">
    <property type="component" value="Unassembled WGS sequence"/>
</dbReference>
<dbReference type="EMBL" id="JADCUA010000004">
    <property type="protein sequence ID" value="KAH9840930.1"/>
    <property type="molecule type" value="Genomic_DNA"/>
</dbReference>
<name>A0ABQ8KQW6_9APHY</name>
<gene>
    <name evidence="3" type="ORF">C8Q71DRAFT_854778</name>
</gene>
<feature type="transmembrane region" description="Helical" evidence="2">
    <location>
        <begin position="58"/>
        <end position="81"/>
    </location>
</feature>
<feature type="transmembrane region" description="Helical" evidence="2">
    <location>
        <begin position="186"/>
        <end position="209"/>
    </location>
</feature>
<feature type="transmembrane region" description="Helical" evidence="2">
    <location>
        <begin position="145"/>
        <end position="166"/>
    </location>
</feature>
<feature type="transmembrane region" description="Helical" evidence="2">
    <location>
        <begin position="113"/>
        <end position="133"/>
    </location>
</feature>
<feature type="transmembrane region" description="Helical" evidence="2">
    <location>
        <begin position="29"/>
        <end position="46"/>
    </location>
</feature>
<keyword evidence="2" id="KW-0472">Membrane</keyword>
<evidence type="ECO:0000256" key="2">
    <source>
        <dbReference type="SAM" id="Phobius"/>
    </source>
</evidence>